<keyword evidence="3 8" id="KW-0689">Ribosomal protein</keyword>
<dbReference type="InterPro" id="IPR037121">
    <property type="entry name" value="Ribosomal_bL25_C"/>
</dbReference>
<dbReference type="PANTHER" id="PTHR33284:SF1">
    <property type="entry name" value="RIBOSOMAL PROTEIN L25_GLN-TRNA SYNTHETASE, ANTI-CODON-BINDING DOMAIN-CONTAINING PROTEIN"/>
    <property type="match status" value="1"/>
</dbReference>
<evidence type="ECO:0000313" key="8">
    <source>
        <dbReference type="EMBL" id="VAW86382.1"/>
    </source>
</evidence>
<evidence type="ECO:0000256" key="4">
    <source>
        <dbReference type="ARBA" id="ARBA00023274"/>
    </source>
</evidence>
<evidence type="ECO:0000259" key="6">
    <source>
        <dbReference type="Pfam" id="PF01386"/>
    </source>
</evidence>
<dbReference type="NCBIfam" id="NF004130">
    <property type="entry name" value="PRK05618.1-5"/>
    <property type="match status" value="1"/>
</dbReference>
<dbReference type="Pfam" id="PF14693">
    <property type="entry name" value="Ribosomal_TL5_C"/>
    <property type="match status" value="1"/>
</dbReference>
<evidence type="ECO:0000259" key="7">
    <source>
        <dbReference type="Pfam" id="PF14693"/>
    </source>
</evidence>
<dbReference type="GO" id="GO:0006412">
    <property type="term" value="P:translation"/>
    <property type="evidence" value="ECO:0007669"/>
    <property type="project" value="InterPro"/>
</dbReference>
<feature type="compositionally biased region" description="Acidic residues" evidence="5">
    <location>
        <begin position="206"/>
        <end position="219"/>
    </location>
</feature>
<dbReference type="FunFam" id="2.40.240.10:FF:000002">
    <property type="entry name" value="50S ribosomal protein L25"/>
    <property type="match status" value="1"/>
</dbReference>
<dbReference type="NCBIfam" id="NF004612">
    <property type="entry name" value="PRK05943.1"/>
    <property type="match status" value="1"/>
</dbReference>
<proteinExistence type="inferred from homology"/>
<name>A0A3B0ZG30_9ZZZZ</name>
<dbReference type="InterPro" id="IPR001021">
    <property type="entry name" value="Ribosomal_bL25_long"/>
</dbReference>
<accession>A0A3B0ZG30</accession>
<dbReference type="InterPro" id="IPR029751">
    <property type="entry name" value="Ribosomal_L25_dom"/>
</dbReference>
<evidence type="ECO:0000256" key="3">
    <source>
        <dbReference type="ARBA" id="ARBA00022980"/>
    </source>
</evidence>
<dbReference type="Pfam" id="PF01386">
    <property type="entry name" value="Ribosomal_L25p"/>
    <property type="match status" value="1"/>
</dbReference>
<keyword evidence="1" id="KW-0699">rRNA-binding</keyword>
<feature type="domain" description="Large ribosomal subunit protein bL25 beta" evidence="7">
    <location>
        <begin position="102"/>
        <end position="190"/>
    </location>
</feature>
<dbReference type="Gene3D" id="2.40.240.10">
    <property type="entry name" value="Ribosomal Protein L25, Chain P"/>
    <property type="match status" value="1"/>
</dbReference>
<dbReference type="InterPro" id="IPR020930">
    <property type="entry name" value="Ribosomal_uL5_bac-type"/>
</dbReference>
<gene>
    <name evidence="8" type="ORF">MNBD_GAMMA17-1297</name>
</gene>
<dbReference type="GO" id="GO:0022625">
    <property type="term" value="C:cytosolic large ribosomal subunit"/>
    <property type="evidence" value="ECO:0007669"/>
    <property type="project" value="TreeGrafter"/>
</dbReference>
<dbReference type="HAMAP" id="MF_01336">
    <property type="entry name" value="Ribosomal_bL25"/>
    <property type="match status" value="1"/>
</dbReference>
<dbReference type="EMBL" id="UOFQ01000040">
    <property type="protein sequence ID" value="VAW86382.1"/>
    <property type="molecule type" value="Genomic_DNA"/>
</dbReference>
<dbReference type="HAMAP" id="MF_01334">
    <property type="entry name" value="Ribosomal_bL25_CTC"/>
    <property type="match status" value="1"/>
</dbReference>
<feature type="region of interest" description="Disordered" evidence="5">
    <location>
        <begin position="197"/>
        <end position="219"/>
    </location>
</feature>
<organism evidence="8">
    <name type="scientific">hydrothermal vent metagenome</name>
    <dbReference type="NCBI Taxonomy" id="652676"/>
    <lineage>
        <taxon>unclassified sequences</taxon>
        <taxon>metagenomes</taxon>
        <taxon>ecological metagenomes</taxon>
    </lineage>
</organism>
<keyword evidence="4" id="KW-0687">Ribonucleoprotein</keyword>
<evidence type="ECO:0000256" key="5">
    <source>
        <dbReference type="SAM" id="MobiDB-lite"/>
    </source>
</evidence>
<dbReference type="InterPro" id="IPR020055">
    <property type="entry name" value="Ribosomal_bL25_short"/>
</dbReference>
<dbReference type="NCBIfam" id="NF004128">
    <property type="entry name" value="PRK05618.1-2"/>
    <property type="match status" value="1"/>
</dbReference>
<reference evidence="8" key="1">
    <citation type="submission" date="2018-06" db="EMBL/GenBank/DDBJ databases">
        <authorList>
            <person name="Zhirakovskaya E."/>
        </authorList>
    </citation>
    <scope>NUCLEOTIDE SEQUENCE</scope>
</reference>
<dbReference type="InterPro" id="IPR020056">
    <property type="entry name" value="Rbsml_bL25/Gln-tRNA_synth_N"/>
</dbReference>
<dbReference type="GO" id="GO:0003735">
    <property type="term" value="F:structural constituent of ribosome"/>
    <property type="evidence" value="ECO:0007669"/>
    <property type="project" value="InterPro"/>
</dbReference>
<evidence type="ECO:0000256" key="1">
    <source>
        <dbReference type="ARBA" id="ARBA00022730"/>
    </source>
</evidence>
<dbReference type="InterPro" id="IPR020057">
    <property type="entry name" value="Ribosomal_bL25_b-dom"/>
</dbReference>
<keyword evidence="2" id="KW-0694">RNA-binding</keyword>
<dbReference type="NCBIfam" id="TIGR00731">
    <property type="entry name" value="bL25_bact_ctc"/>
    <property type="match status" value="1"/>
</dbReference>
<dbReference type="Gene3D" id="2.170.120.20">
    <property type="entry name" value="Ribosomal protein L25, beta domain"/>
    <property type="match status" value="1"/>
</dbReference>
<dbReference type="CDD" id="cd00495">
    <property type="entry name" value="Ribosomal_L25_TL5_CTC"/>
    <property type="match status" value="1"/>
</dbReference>
<sequence>MASSFELNAEIRQDKGKGASRRLRRENKVPAVLYGAGQEAVSLTLQHNTLVHNLENEAFYSHILTVNVDGKVEKAVLKDLQRHPYKPSLIHVDLLRINENEKLRMHVPIHFIGEDISVGVKAGGVVSHLANDVEVSCLPKNLPEFIEADMTDVVLDATLHLSDLKLPTGVELVALTHDHDLSVAAIHMPKIIAEVETDAPVAPDNGEAEAEGEDEDTKG</sequence>
<dbReference type="AlphaFoldDB" id="A0A3B0ZG30"/>
<dbReference type="GO" id="GO:0008097">
    <property type="term" value="F:5S rRNA binding"/>
    <property type="evidence" value="ECO:0007669"/>
    <property type="project" value="InterPro"/>
</dbReference>
<protein>
    <submittedName>
        <fullName evidence="8">LSU ribosomal protein L25p</fullName>
    </submittedName>
</protein>
<evidence type="ECO:0000256" key="2">
    <source>
        <dbReference type="ARBA" id="ARBA00022884"/>
    </source>
</evidence>
<dbReference type="SUPFAM" id="SSF50715">
    <property type="entry name" value="Ribosomal protein L25-like"/>
    <property type="match status" value="1"/>
</dbReference>
<feature type="domain" description="Large ribosomal subunit protein bL25 L25" evidence="6">
    <location>
        <begin position="7"/>
        <end position="94"/>
    </location>
</feature>
<dbReference type="PANTHER" id="PTHR33284">
    <property type="entry name" value="RIBOSOMAL PROTEIN L25/GLN-TRNA SYNTHETASE, ANTI-CODON-BINDING DOMAIN-CONTAINING PROTEIN"/>
    <property type="match status" value="1"/>
</dbReference>
<dbReference type="InterPro" id="IPR011035">
    <property type="entry name" value="Ribosomal_bL25/Gln-tRNA_synth"/>
</dbReference>